<protein>
    <submittedName>
        <fullName evidence="2">Uncharacterized protein</fullName>
    </submittedName>
</protein>
<proteinExistence type="predicted"/>
<feature type="compositionally biased region" description="Low complexity" evidence="1">
    <location>
        <begin position="1"/>
        <end position="14"/>
    </location>
</feature>
<organism evidence="2 3">
    <name type="scientific">Rotaria magnacalcarata</name>
    <dbReference type="NCBI Taxonomy" id="392030"/>
    <lineage>
        <taxon>Eukaryota</taxon>
        <taxon>Metazoa</taxon>
        <taxon>Spiralia</taxon>
        <taxon>Gnathifera</taxon>
        <taxon>Rotifera</taxon>
        <taxon>Eurotatoria</taxon>
        <taxon>Bdelloidea</taxon>
        <taxon>Philodinida</taxon>
        <taxon>Philodinidae</taxon>
        <taxon>Rotaria</taxon>
    </lineage>
</organism>
<reference evidence="2" key="1">
    <citation type="submission" date="2021-02" db="EMBL/GenBank/DDBJ databases">
        <authorList>
            <person name="Nowell W R."/>
        </authorList>
    </citation>
    <scope>NUCLEOTIDE SEQUENCE</scope>
</reference>
<accession>A0A816T1F2</accession>
<dbReference type="Pfam" id="PF15874">
    <property type="entry name" value="Il2rg"/>
    <property type="match status" value="1"/>
</dbReference>
<feature type="region of interest" description="Disordered" evidence="1">
    <location>
        <begin position="1"/>
        <end position="30"/>
    </location>
</feature>
<sequence length="256" mass="28439">MASKTAFTSSMSSSDVRRHHHHHHHQSQISNISHSLSQSFSLDDASNLTESFILSTVPTNPLITIVYTNSLLLQANMESSRRNSTVSSVGGLRTADARKQIISGPCTFIRIVHSENQQLLLNSYASCRRLLDHMKVVVGMSQDETLDLMDSEGKLKELSMHFDDYATQFLTARSTYYVLKVEADIASGERRYTPSFNLDQIDQKLGTILTNSLNALNKSVKNPKRIAGPSRQNTSVPASSSTPQTKAKRASNRKQN</sequence>
<dbReference type="EMBL" id="CAJNRE010010431">
    <property type="protein sequence ID" value="CAF2090735.1"/>
    <property type="molecule type" value="Genomic_DNA"/>
</dbReference>
<name>A0A816T1F2_9BILA</name>
<evidence type="ECO:0000313" key="2">
    <source>
        <dbReference type="EMBL" id="CAF2090735.1"/>
    </source>
</evidence>
<dbReference type="InterPro" id="IPR039471">
    <property type="entry name" value="CXorf65-like"/>
</dbReference>
<evidence type="ECO:0000256" key="1">
    <source>
        <dbReference type="SAM" id="MobiDB-lite"/>
    </source>
</evidence>
<dbReference type="PANTHER" id="PTHR33887">
    <property type="entry name" value="PB1 DOMAIN-CONTAINING PROTEIN"/>
    <property type="match status" value="1"/>
</dbReference>
<feature type="region of interest" description="Disordered" evidence="1">
    <location>
        <begin position="220"/>
        <end position="256"/>
    </location>
</feature>
<dbReference type="PANTHER" id="PTHR33887:SF4">
    <property type="entry name" value="AB2-183"/>
    <property type="match status" value="1"/>
</dbReference>
<feature type="compositionally biased region" description="Basic residues" evidence="1">
    <location>
        <begin position="17"/>
        <end position="26"/>
    </location>
</feature>
<feature type="compositionally biased region" description="Polar residues" evidence="1">
    <location>
        <begin position="230"/>
        <end position="245"/>
    </location>
</feature>
<comment type="caution">
    <text evidence="2">The sequence shown here is derived from an EMBL/GenBank/DDBJ whole genome shotgun (WGS) entry which is preliminary data.</text>
</comment>
<dbReference type="AlphaFoldDB" id="A0A816T1F2"/>
<gene>
    <name evidence="2" type="ORF">MBJ925_LOCUS20278</name>
</gene>
<dbReference type="Proteomes" id="UP000663824">
    <property type="component" value="Unassembled WGS sequence"/>
</dbReference>
<feature type="compositionally biased region" description="Basic residues" evidence="1">
    <location>
        <begin position="246"/>
        <end position="256"/>
    </location>
</feature>
<evidence type="ECO:0000313" key="3">
    <source>
        <dbReference type="Proteomes" id="UP000663824"/>
    </source>
</evidence>